<name>A0A7J6QQM8_PEROL</name>
<dbReference type="AlphaFoldDB" id="A0A7J6QQM8"/>
<feature type="non-terminal residue" evidence="2">
    <location>
        <position position="1"/>
    </location>
</feature>
<feature type="region of interest" description="Disordered" evidence="1">
    <location>
        <begin position="39"/>
        <end position="150"/>
    </location>
</feature>
<reference evidence="2 3" key="1">
    <citation type="submission" date="2020-04" db="EMBL/GenBank/DDBJ databases">
        <title>Perkinsus olseni comparative genomics.</title>
        <authorList>
            <person name="Bogema D.R."/>
        </authorList>
    </citation>
    <scope>NUCLEOTIDE SEQUENCE [LARGE SCALE GENOMIC DNA]</scope>
    <source>
        <strain evidence="2 3">ATCC PRA-207</strain>
    </source>
</reference>
<organism evidence="2 3">
    <name type="scientific">Perkinsus olseni</name>
    <name type="common">Perkinsus atlanticus</name>
    <dbReference type="NCBI Taxonomy" id="32597"/>
    <lineage>
        <taxon>Eukaryota</taxon>
        <taxon>Sar</taxon>
        <taxon>Alveolata</taxon>
        <taxon>Perkinsozoa</taxon>
        <taxon>Perkinsea</taxon>
        <taxon>Perkinsida</taxon>
        <taxon>Perkinsidae</taxon>
        <taxon>Perkinsus</taxon>
    </lineage>
</organism>
<evidence type="ECO:0000313" key="3">
    <source>
        <dbReference type="Proteomes" id="UP000553632"/>
    </source>
</evidence>
<keyword evidence="3" id="KW-1185">Reference proteome</keyword>
<comment type="caution">
    <text evidence="2">The sequence shown here is derived from an EMBL/GenBank/DDBJ whole genome shotgun (WGS) entry which is preliminary data.</text>
</comment>
<dbReference type="Proteomes" id="UP000553632">
    <property type="component" value="Unassembled WGS sequence"/>
</dbReference>
<protein>
    <submittedName>
        <fullName evidence="2">Uncharacterized protein</fullName>
    </submittedName>
</protein>
<accession>A0A7J6QQM8</accession>
<proteinExistence type="predicted"/>
<evidence type="ECO:0000256" key="1">
    <source>
        <dbReference type="SAM" id="MobiDB-lite"/>
    </source>
</evidence>
<evidence type="ECO:0000313" key="2">
    <source>
        <dbReference type="EMBL" id="KAF4710879.1"/>
    </source>
</evidence>
<feature type="non-terminal residue" evidence="2">
    <location>
        <position position="166"/>
    </location>
</feature>
<gene>
    <name evidence="2" type="ORF">FOZ63_019380</name>
</gene>
<feature type="compositionally biased region" description="Basic and acidic residues" evidence="1">
    <location>
        <begin position="72"/>
        <end position="89"/>
    </location>
</feature>
<sequence>VPKQPTKELVFCNAKRGLYAAIGMERSKNMVTDFTNIIRLSKPERKENPETMDGLAVTPRTSSSSTKRKKEAVKEDVKVVKKQRVDSGKAKGAGHPSAAIVSPPTESDSSVRLTRPERKEDPETMDGLAVTPRTSSSSTKRKKEAVKEDVKIVKKRRVDIGKAKGA</sequence>
<dbReference type="EMBL" id="JABANO010031051">
    <property type="protein sequence ID" value="KAF4710879.1"/>
    <property type="molecule type" value="Genomic_DNA"/>
</dbReference>